<dbReference type="EC" id="4.2.1.108" evidence="3 8"/>
<comment type="function">
    <text evidence="8">Catalyzes the circularization of gamma-N-acetyl-alpha,gamma-diaminobutyric acid (ADABA) to ectoine (1,4,5,6-tetrahydro-2-methyl-4-pyrimidine carboxylic acid), which is an excellent osmoprotectant.</text>
</comment>
<evidence type="ECO:0000256" key="4">
    <source>
        <dbReference type="ARBA" id="ARBA00019707"/>
    </source>
</evidence>
<keyword evidence="5 8" id="KW-0456">Lyase</keyword>
<dbReference type="Proteomes" id="UP000036406">
    <property type="component" value="Chromosome"/>
</dbReference>
<dbReference type="CDD" id="cd06978">
    <property type="entry name" value="cupin_EctC"/>
    <property type="match status" value="1"/>
</dbReference>
<dbReference type="HAMAP" id="MF_01255">
    <property type="entry name" value="Ectoine_synth"/>
    <property type="match status" value="1"/>
</dbReference>
<dbReference type="PANTHER" id="PTHR39289">
    <property type="match status" value="1"/>
</dbReference>
<evidence type="ECO:0000256" key="2">
    <source>
        <dbReference type="ARBA" id="ARBA00009637"/>
    </source>
</evidence>
<proteinExistence type="inferred from homology"/>
<dbReference type="Pfam" id="PF06339">
    <property type="entry name" value="Ectoine_synth"/>
    <property type="match status" value="1"/>
</dbReference>
<dbReference type="STRING" id="330734.ABA45_00360"/>
<dbReference type="InterPro" id="IPR011051">
    <property type="entry name" value="RmlC_Cupin_sf"/>
</dbReference>
<dbReference type="GO" id="GO:0033990">
    <property type="term" value="F:ectoine synthase activity"/>
    <property type="evidence" value="ECO:0007669"/>
    <property type="project" value="UniProtKB-EC"/>
</dbReference>
<dbReference type="GO" id="GO:0019491">
    <property type="term" value="P:ectoine biosynthetic process"/>
    <property type="evidence" value="ECO:0007669"/>
    <property type="project" value="UniProtKB-UniRule"/>
</dbReference>
<dbReference type="NCBIfam" id="NF009806">
    <property type="entry name" value="PRK13290.1"/>
    <property type="match status" value="1"/>
</dbReference>
<comment type="pathway">
    <text evidence="1 8">Amine and polyamine biosynthesis; ectoine biosynthesis; L-ectoine from L-aspartate 4-semialdehyde: step 3/3.</text>
</comment>
<dbReference type="InterPro" id="IPR014710">
    <property type="entry name" value="RmlC-like_jellyroll"/>
</dbReference>
<dbReference type="EMBL" id="CP011494">
    <property type="protein sequence ID" value="AKO51059.1"/>
    <property type="molecule type" value="Genomic_DNA"/>
</dbReference>
<evidence type="ECO:0000313" key="9">
    <source>
        <dbReference type="EMBL" id="AKO51059.1"/>
    </source>
</evidence>
<evidence type="ECO:0000256" key="6">
    <source>
        <dbReference type="ARBA" id="ARBA00033271"/>
    </source>
</evidence>
<evidence type="ECO:0000256" key="8">
    <source>
        <dbReference type="HAMAP-Rule" id="MF_01255"/>
    </source>
</evidence>
<dbReference type="AlphaFoldDB" id="A0A0H4HWI6"/>
<dbReference type="SUPFAM" id="SSF51182">
    <property type="entry name" value="RmlC-like cupins"/>
    <property type="match status" value="1"/>
</dbReference>
<evidence type="ECO:0000256" key="5">
    <source>
        <dbReference type="ARBA" id="ARBA00023239"/>
    </source>
</evidence>
<dbReference type="RefSeq" id="WP_048383526.1">
    <property type="nucleotide sequence ID" value="NZ_CP011494.1"/>
</dbReference>
<dbReference type="KEGG" id="mpq:ABA45_00360"/>
<reference evidence="9 10" key="1">
    <citation type="submission" date="2015-05" db="EMBL/GenBank/DDBJ databases">
        <title>Complete genome of Marinobacter psychrophilus strain 20041T isolated from sea-ice of the Canadian Basin.</title>
        <authorList>
            <person name="Song L."/>
            <person name="Ren L."/>
            <person name="Yu Y."/>
            <person name="Wang X."/>
        </authorList>
    </citation>
    <scope>NUCLEOTIDE SEQUENCE [LARGE SCALE GENOMIC DNA]</scope>
    <source>
        <strain evidence="9 10">20041</strain>
    </source>
</reference>
<dbReference type="PANTHER" id="PTHR39289:SF1">
    <property type="entry name" value="L-ECTOINE SYNTHASE"/>
    <property type="match status" value="1"/>
</dbReference>
<dbReference type="Gene3D" id="2.60.120.10">
    <property type="entry name" value="Jelly Rolls"/>
    <property type="match status" value="1"/>
</dbReference>
<dbReference type="UniPathway" id="UPA00067">
    <property type="reaction ID" value="UER00123"/>
</dbReference>
<name>A0A0H4HWI6_9GAMM</name>
<dbReference type="InterPro" id="IPR010462">
    <property type="entry name" value="Ectoine_synth"/>
</dbReference>
<evidence type="ECO:0000256" key="3">
    <source>
        <dbReference type="ARBA" id="ARBA00013192"/>
    </source>
</evidence>
<dbReference type="PATRIC" id="fig|330734.3.peg.76"/>
<protein>
    <recommendedName>
        <fullName evidence="4 8">L-ectoine synthase</fullName>
        <ecNumber evidence="3 8">4.2.1.108</ecNumber>
    </recommendedName>
    <alternativeName>
        <fullName evidence="6 8">N-acetyldiaminobutyrate dehydratase</fullName>
    </alternativeName>
</protein>
<gene>
    <name evidence="8 9" type="primary">ectC</name>
    <name evidence="9" type="ORF">ABA45_00360</name>
</gene>
<keyword evidence="10" id="KW-1185">Reference proteome</keyword>
<evidence type="ECO:0000256" key="7">
    <source>
        <dbReference type="ARBA" id="ARBA00048714"/>
    </source>
</evidence>
<evidence type="ECO:0000313" key="10">
    <source>
        <dbReference type="Proteomes" id="UP000036406"/>
    </source>
</evidence>
<comment type="catalytic activity">
    <reaction evidence="7 8">
        <text>(2S)-4-acetamido-2-aminobutanoate = L-ectoine + H2O</text>
        <dbReference type="Rhea" id="RHEA:17281"/>
        <dbReference type="ChEBI" id="CHEBI:15377"/>
        <dbReference type="ChEBI" id="CHEBI:58515"/>
        <dbReference type="ChEBI" id="CHEBI:58929"/>
        <dbReference type="EC" id="4.2.1.108"/>
    </reaction>
</comment>
<sequence>MKIVRVEDIIGTEREVHGPGWTSRRMLLKKDGMGFSFHETIIPAGAELNLWYKHHLEAVYCVAGNGTITDKATGETHEISDGTLYALDKHDQHTLRGGTEDMRLTCSFNPPVTGQEVHDEDGAYLPDTSED</sequence>
<comment type="similarity">
    <text evidence="2 8">Belongs to the ectoine synthase family.</text>
</comment>
<evidence type="ECO:0000256" key="1">
    <source>
        <dbReference type="ARBA" id="ARBA00005181"/>
    </source>
</evidence>
<organism evidence="9 10">
    <name type="scientific">Marinobacter psychrophilus</name>
    <dbReference type="NCBI Taxonomy" id="330734"/>
    <lineage>
        <taxon>Bacteria</taxon>
        <taxon>Pseudomonadati</taxon>
        <taxon>Pseudomonadota</taxon>
        <taxon>Gammaproteobacteria</taxon>
        <taxon>Pseudomonadales</taxon>
        <taxon>Marinobacteraceae</taxon>
        <taxon>Marinobacter</taxon>
    </lineage>
</organism>
<accession>A0A0H4HWI6</accession>